<feature type="compositionally biased region" description="Polar residues" evidence="1">
    <location>
        <begin position="21"/>
        <end position="31"/>
    </location>
</feature>
<comment type="caution">
    <text evidence="2">The sequence shown here is derived from an EMBL/GenBank/DDBJ whole genome shotgun (WGS) entry which is preliminary data.</text>
</comment>
<evidence type="ECO:0000313" key="3">
    <source>
        <dbReference type="Proteomes" id="UP000828390"/>
    </source>
</evidence>
<feature type="region of interest" description="Disordered" evidence="1">
    <location>
        <begin position="1"/>
        <end position="31"/>
    </location>
</feature>
<evidence type="ECO:0000256" key="1">
    <source>
        <dbReference type="SAM" id="MobiDB-lite"/>
    </source>
</evidence>
<accession>A0A9D4RCK9</accession>
<dbReference type="AlphaFoldDB" id="A0A9D4RCK9"/>
<protein>
    <submittedName>
        <fullName evidence="2">Uncharacterized protein</fullName>
    </submittedName>
</protein>
<dbReference type="EMBL" id="JAIWYP010000002">
    <property type="protein sequence ID" value="KAH3863294.1"/>
    <property type="molecule type" value="Genomic_DNA"/>
</dbReference>
<gene>
    <name evidence="2" type="ORF">DPMN_026275</name>
</gene>
<reference evidence="2" key="1">
    <citation type="journal article" date="2019" name="bioRxiv">
        <title>The Genome of the Zebra Mussel, Dreissena polymorpha: A Resource for Invasive Species Research.</title>
        <authorList>
            <person name="McCartney M.A."/>
            <person name="Auch B."/>
            <person name="Kono T."/>
            <person name="Mallez S."/>
            <person name="Zhang Y."/>
            <person name="Obille A."/>
            <person name="Becker A."/>
            <person name="Abrahante J.E."/>
            <person name="Garbe J."/>
            <person name="Badalamenti J.P."/>
            <person name="Herman A."/>
            <person name="Mangelson H."/>
            <person name="Liachko I."/>
            <person name="Sullivan S."/>
            <person name="Sone E.D."/>
            <person name="Koren S."/>
            <person name="Silverstein K.A.T."/>
            <person name="Beckman K.B."/>
            <person name="Gohl D.M."/>
        </authorList>
    </citation>
    <scope>NUCLEOTIDE SEQUENCE</scope>
    <source>
        <strain evidence="2">Duluth1</strain>
        <tissue evidence="2">Whole animal</tissue>
    </source>
</reference>
<evidence type="ECO:0000313" key="2">
    <source>
        <dbReference type="EMBL" id="KAH3863294.1"/>
    </source>
</evidence>
<reference evidence="2" key="2">
    <citation type="submission" date="2020-11" db="EMBL/GenBank/DDBJ databases">
        <authorList>
            <person name="McCartney M.A."/>
            <person name="Auch B."/>
            <person name="Kono T."/>
            <person name="Mallez S."/>
            <person name="Becker A."/>
            <person name="Gohl D.M."/>
            <person name="Silverstein K.A.T."/>
            <person name="Koren S."/>
            <person name="Bechman K.B."/>
            <person name="Herman A."/>
            <person name="Abrahante J.E."/>
            <person name="Garbe J."/>
        </authorList>
    </citation>
    <scope>NUCLEOTIDE SEQUENCE</scope>
    <source>
        <strain evidence="2">Duluth1</strain>
        <tissue evidence="2">Whole animal</tissue>
    </source>
</reference>
<keyword evidence="3" id="KW-1185">Reference proteome</keyword>
<name>A0A9D4RCK9_DREPO</name>
<sequence length="64" mass="7152">MIDWLGVVSSSEMSERKAERSSVTNGERLSSVTDGPCGISPWCHWLSSKRRSSELLLLLLYPRG</sequence>
<proteinExistence type="predicted"/>
<organism evidence="2 3">
    <name type="scientific">Dreissena polymorpha</name>
    <name type="common">Zebra mussel</name>
    <name type="synonym">Mytilus polymorpha</name>
    <dbReference type="NCBI Taxonomy" id="45954"/>
    <lineage>
        <taxon>Eukaryota</taxon>
        <taxon>Metazoa</taxon>
        <taxon>Spiralia</taxon>
        <taxon>Lophotrochozoa</taxon>
        <taxon>Mollusca</taxon>
        <taxon>Bivalvia</taxon>
        <taxon>Autobranchia</taxon>
        <taxon>Heteroconchia</taxon>
        <taxon>Euheterodonta</taxon>
        <taxon>Imparidentia</taxon>
        <taxon>Neoheterodontei</taxon>
        <taxon>Myida</taxon>
        <taxon>Dreissenoidea</taxon>
        <taxon>Dreissenidae</taxon>
        <taxon>Dreissena</taxon>
    </lineage>
</organism>
<dbReference type="Proteomes" id="UP000828390">
    <property type="component" value="Unassembled WGS sequence"/>
</dbReference>